<organism evidence="1 2">
    <name type="scientific">Melastoma candidum</name>
    <dbReference type="NCBI Taxonomy" id="119954"/>
    <lineage>
        <taxon>Eukaryota</taxon>
        <taxon>Viridiplantae</taxon>
        <taxon>Streptophyta</taxon>
        <taxon>Embryophyta</taxon>
        <taxon>Tracheophyta</taxon>
        <taxon>Spermatophyta</taxon>
        <taxon>Magnoliopsida</taxon>
        <taxon>eudicotyledons</taxon>
        <taxon>Gunneridae</taxon>
        <taxon>Pentapetalae</taxon>
        <taxon>rosids</taxon>
        <taxon>malvids</taxon>
        <taxon>Myrtales</taxon>
        <taxon>Melastomataceae</taxon>
        <taxon>Melastomatoideae</taxon>
        <taxon>Melastomateae</taxon>
        <taxon>Melastoma</taxon>
    </lineage>
</organism>
<dbReference type="Proteomes" id="UP001057402">
    <property type="component" value="Chromosome 4"/>
</dbReference>
<comment type="caution">
    <text evidence="1">The sequence shown here is derived from an EMBL/GenBank/DDBJ whole genome shotgun (WGS) entry which is preliminary data.</text>
</comment>
<keyword evidence="2" id="KW-1185">Reference proteome</keyword>
<evidence type="ECO:0000313" key="1">
    <source>
        <dbReference type="EMBL" id="KAI4375790.1"/>
    </source>
</evidence>
<name>A0ACB9RA43_9MYRT</name>
<protein>
    <submittedName>
        <fullName evidence="1">Uncharacterized protein</fullName>
    </submittedName>
</protein>
<gene>
    <name evidence="1" type="ORF">MLD38_013616</name>
</gene>
<proteinExistence type="predicted"/>
<dbReference type="EMBL" id="CM042883">
    <property type="protein sequence ID" value="KAI4375790.1"/>
    <property type="molecule type" value="Genomic_DNA"/>
</dbReference>
<sequence length="253" mass="27739">MDQQKEEPALIEAPRLSGESESASADKAMPNAMEKAIPQTSTVSFSNDRIPTAEATKVTAAKVSSLDSPCLPHNQSPSSSPANNHLVYVRRRLETEAGKASNLDSSRVNPHHQAPSPEDPKLVSHSKEPKNPPPPNPVSTTGSIGKPSTSGHGMSNSESASPETDNGRGSVASPIKRMKVSHWEERFHHLQQLLWTLDQSDRKDYLQRLRSLSSAELSRHAVELEKRSMQLSLEEAKEMQRVRMLNVLGKSDS</sequence>
<evidence type="ECO:0000313" key="2">
    <source>
        <dbReference type="Proteomes" id="UP001057402"/>
    </source>
</evidence>
<reference evidence="2" key="1">
    <citation type="journal article" date="2023" name="Front. Plant Sci.">
        <title>Chromosomal-level genome assembly of Melastoma candidum provides insights into trichome evolution.</title>
        <authorList>
            <person name="Zhong Y."/>
            <person name="Wu W."/>
            <person name="Sun C."/>
            <person name="Zou P."/>
            <person name="Liu Y."/>
            <person name="Dai S."/>
            <person name="Zhou R."/>
        </authorList>
    </citation>
    <scope>NUCLEOTIDE SEQUENCE [LARGE SCALE GENOMIC DNA]</scope>
</reference>
<accession>A0ACB9RA43</accession>